<reference evidence="1 2" key="2">
    <citation type="journal article" date="2022" name="Mol. Ecol. Resour.">
        <title>The genomes of chicory, endive, great burdock and yacon provide insights into Asteraceae paleo-polyploidization history and plant inulin production.</title>
        <authorList>
            <person name="Fan W."/>
            <person name="Wang S."/>
            <person name="Wang H."/>
            <person name="Wang A."/>
            <person name="Jiang F."/>
            <person name="Liu H."/>
            <person name="Zhao H."/>
            <person name="Xu D."/>
            <person name="Zhang Y."/>
        </authorList>
    </citation>
    <scope>NUCLEOTIDE SEQUENCE [LARGE SCALE GENOMIC DNA]</scope>
    <source>
        <strain evidence="2">cv. Yunnan</strain>
        <tissue evidence="1">Leaves</tissue>
    </source>
</reference>
<name>A0ACB9EUN5_9ASTR</name>
<reference evidence="2" key="1">
    <citation type="journal article" date="2022" name="Mol. Ecol. Resour.">
        <title>The genomes of chicory, endive, great burdock and yacon provide insights into Asteraceae palaeo-polyploidization history and plant inulin production.</title>
        <authorList>
            <person name="Fan W."/>
            <person name="Wang S."/>
            <person name="Wang H."/>
            <person name="Wang A."/>
            <person name="Jiang F."/>
            <person name="Liu H."/>
            <person name="Zhao H."/>
            <person name="Xu D."/>
            <person name="Zhang Y."/>
        </authorList>
    </citation>
    <scope>NUCLEOTIDE SEQUENCE [LARGE SCALE GENOMIC DNA]</scope>
    <source>
        <strain evidence="2">cv. Yunnan</strain>
    </source>
</reference>
<keyword evidence="2" id="KW-1185">Reference proteome</keyword>
<sequence length="478" mass="54763">MIYLLQLPLSRRVNVERAITTSGTSIDQEGNDNFTKTLTTTTHSEDVSLETLFTERNPRCQENQGDGDAEARPKAPSSSKDSTTVDEDKLKLQNLELTARVAMLEAEVSKLRHQQVAFQSSLFKPAFVQIHDFPDSVDEEEDITEDWKLVVRAMDEVLKNESQNEDAPLSFSKLPAAANISRQTIAPQFTLTAHKLEFDSILAWGYDGLSEILDWTGVWWNIRAELECTESTSELAIDRFYVLMEDNLPCFERLLEEANRVAYPEHHAESLTTSEQRLAPRFNLIRSSTLTEEVLCWRRFFYNEVVRGLEVQIWSSTGFSGFQIFLSDGSSFTINNIQEILLLNPNFLHKEKEESEEVPSSVSIPNPANEAEVEIPTTSLTSAVVIHEAEAEVSNKDKGKGIMTEEEEERLKKEKRKRKRRRREREEEEMGEFRNIQERKAEILLREQQMQLHARQLDALKVKIPTATQLQEDEALAL</sequence>
<dbReference type="EMBL" id="CM042034">
    <property type="protein sequence ID" value="KAI3762436.1"/>
    <property type="molecule type" value="Genomic_DNA"/>
</dbReference>
<dbReference type="Proteomes" id="UP001056120">
    <property type="component" value="Linkage Group LG17"/>
</dbReference>
<protein>
    <submittedName>
        <fullName evidence="1">Uncharacterized protein</fullName>
    </submittedName>
</protein>
<comment type="caution">
    <text evidence="1">The sequence shown here is derived from an EMBL/GenBank/DDBJ whole genome shotgun (WGS) entry which is preliminary data.</text>
</comment>
<gene>
    <name evidence="1" type="ORF">L1987_52866</name>
</gene>
<evidence type="ECO:0000313" key="2">
    <source>
        <dbReference type="Proteomes" id="UP001056120"/>
    </source>
</evidence>
<organism evidence="1 2">
    <name type="scientific">Smallanthus sonchifolius</name>
    <dbReference type="NCBI Taxonomy" id="185202"/>
    <lineage>
        <taxon>Eukaryota</taxon>
        <taxon>Viridiplantae</taxon>
        <taxon>Streptophyta</taxon>
        <taxon>Embryophyta</taxon>
        <taxon>Tracheophyta</taxon>
        <taxon>Spermatophyta</taxon>
        <taxon>Magnoliopsida</taxon>
        <taxon>eudicotyledons</taxon>
        <taxon>Gunneridae</taxon>
        <taxon>Pentapetalae</taxon>
        <taxon>asterids</taxon>
        <taxon>campanulids</taxon>
        <taxon>Asterales</taxon>
        <taxon>Asteraceae</taxon>
        <taxon>Asteroideae</taxon>
        <taxon>Heliantheae alliance</taxon>
        <taxon>Millerieae</taxon>
        <taxon>Smallanthus</taxon>
    </lineage>
</organism>
<accession>A0ACB9EUN5</accession>
<proteinExistence type="predicted"/>
<evidence type="ECO:0000313" key="1">
    <source>
        <dbReference type="EMBL" id="KAI3762436.1"/>
    </source>
</evidence>